<feature type="region of interest" description="Disordered" evidence="1">
    <location>
        <begin position="188"/>
        <end position="246"/>
    </location>
</feature>
<organism evidence="2">
    <name type="scientific">Caldimicrobium thiodismutans</name>
    <dbReference type="NCBI Taxonomy" id="1653476"/>
    <lineage>
        <taxon>Bacteria</taxon>
        <taxon>Pseudomonadati</taxon>
        <taxon>Thermodesulfobacteriota</taxon>
        <taxon>Thermodesulfobacteria</taxon>
        <taxon>Thermodesulfobacteriales</taxon>
        <taxon>Thermodesulfobacteriaceae</taxon>
        <taxon>Caldimicrobium</taxon>
    </lineage>
</organism>
<accession>A0A832GMH9</accession>
<gene>
    <name evidence="2" type="ORF">ENT73_06805</name>
</gene>
<evidence type="ECO:0000256" key="1">
    <source>
        <dbReference type="SAM" id="MobiDB-lite"/>
    </source>
</evidence>
<dbReference type="EMBL" id="DSZU01000121">
    <property type="protein sequence ID" value="HGV55768.1"/>
    <property type="molecule type" value="Genomic_DNA"/>
</dbReference>
<dbReference type="AlphaFoldDB" id="A0A832GMH9"/>
<protein>
    <submittedName>
        <fullName evidence="2">Uncharacterized protein</fullName>
    </submittedName>
</protein>
<sequence length="246" mass="29731">MKKILPLLLFFALSIPFISYSKDIDIGVSITNGELRSFYFSLSDYYRVPEEKIIIIKKRYPVIIEDELPILLLIVREARVEPDIIIQLREKGYSWYDIMIRFKIYPEVVFKRYIIYGPPYGKAWGHHKKKIIYDDRDIIIFSNLKFLSEYYHEDPQIILKYKEKYPRFVDVHREIYEIKKEKKLKDRDFDRNDRGRDGHKPSESRDKADIKDKKKEKDKDKDKGRDRDYPGLGEWKEHPGKGKRFE</sequence>
<evidence type="ECO:0000313" key="2">
    <source>
        <dbReference type="EMBL" id="HGV55768.1"/>
    </source>
</evidence>
<reference evidence="2" key="1">
    <citation type="journal article" date="2020" name="mSystems">
        <title>Genome- and Community-Level Interaction Insights into Carbon Utilization and Element Cycling Functions of Hydrothermarchaeota in Hydrothermal Sediment.</title>
        <authorList>
            <person name="Zhou Z."/>
            <person name="Liu Y."/>
            <person name="Xu W."/>
            <person name="Pan J."/>
            <person name="Luo Z.H."/>
            <person name="Li M."/>
        </authorList>
    </citation>
    <scope>NUCLEOTIDE SEQUENCE [LARGE SCALE GENOMIC DNA]</scope>
    <source>
        <strain evidence="2">SpSt-605</strain>
    </source>
</reference>
<proteinExistence type="predicted"/>
<name>A0A832GMH9_9BACT</name>
<comment type="caution">
    <text evidence="2">The sequence shown here is derived from an EMBL/GenBank/DDBJ whole genome shotgun (WGS) entry which is preliminary data.</text>
</comment>